<dbReference type="SUPFAM" id="SSF52091">
    <property type="entry name" value="SpoIIaa-like"/>
    <property type="match status" value="1"/>
</dbReference>
<accession>A0A7V8U8R0</accession>
<feature type="domain" description="MlaB-like STAS" evidence="1">
    <location>
        <begin position="4"/>
        <end position="80"/>
    </location>
</feature>
<name>A0A7V8U8R0_9SPHN</name>
<evidence type="ECO:0000259" key="1">
    <source>
        <dbReference type="Pfam" id="PF13466"/>
    </source>
</evidence>
<dbReference type="InterPro" id="IPR058548">
    <property type="entry name" value="MlaB-like_STAS"/>
</dbReference>
<comment type="caution">
    <text evidence="2">The sequence shown here is derived from an EMBL/GenBank/DDBJ whole genome shotgun (WGS) entry which is preliminary data.</text>
</comment>
<reference evidence="2 3" key="1">
    <citation type="journal article" date="1994" name="Int. J. Syst. Bacteriol.">
        <title>Phylogenetic positions of novel aerobic, bacteriochlorophyll a-containing bacteria and description of Roseococcus thiosulfatophilus gen. nov., sp. nov., Erythromicrobium ramosum gen. nov., sp. nov., and Erythrobacter litoralis sp. nov.</title>
        <authorList>
            <person name="Yurkov V."/>
            <person name="Stackebrandt E."/>
            <person name="Holmes A."/>
            <person name="Fuerst J.A."/>
            <person name="Hugenholtz P."/>
            <person name="Golecki J."/>
            <person name="Gad'on N."/>
            <person name="Gorlenko V.M."/>
            <person name="Kompantseva E.I."/>
            <person name="Drews G."/>
        </authorList>
    </citation>
    <scope>NUCLEOTIDE SEQUENCE [LARGE SCALE GENOMIC DNA]</scope>
    <source>
        <strain evidence="2 3">KR-99</strain>
    </source>
</reference>
<organism evidence="2 3">
    <name type="scientific">Sphingomonas ursincola</name>
    <dbReference type="NCBI Taxonomy" id="56361"/>
    <lineage>
        <taxon>Bacteria</taxon>
        <taxon>Pseudomonadati</taxon>
        <taxon>Pseudomonadota</taxon>
        <taxon>Alphaproteobacteria</taxon>
        <taxon>Sphingomonadales</taxon>
        <taxon>Sphingomonadaceae</taxon>
        <taxon>Sphingomonas</taxon>
    </lineage>
</organism>
<dbReference type="Pfam" id="PF13466">
    <property type="entry name" value="STAS_2"/>
    <property type="match status" value="1"/>
</dbReference>
<keyword evidence="3" id="KW-1185">Reference proteome</keyword>
<dbReference type="Gene3D" id="3.30.750.24">
    <property type="entry name" value="STAS domain"/>
    <property type="match status" value="1"/>
</dbReference>
<dbReference type="EMBL" id="VDES01000002">
    <property type="protein sequence ID" value="MBA1374946.1"/>
    <property type="molecule type" value="Genomic_DNA"/>
</dbReference>
<sequence length="92" mass="9644">MHQLTLPSRCDRASAISLHAELRDKLKAGPVAIDGSDVTALGQAMLQLLLSARQTANRTGQALTITPSEKMRATLTNAGADPDMLCGNGMPS</sequence>
<evidence type="ECO:0000313" key="2">
    <source>
        <dbReference type="EMBL" id="MBA1374946.1"/>
    </source>
</evidence>
<dbReference type="Proteomes" id="UP000589292">
    <property type="component" value="Unassembled WGS sequence"/>
</dbReference>
<gene>
    <name evidence="2" type="ORF">FG486_11405</name>
</gene>
<dbReference type="InterPro" id="IPR036513">
    <property type="entry name" value="STAS_dom_sf"/>
</dbReference>
<proteinExistence type="predicted"/>
<evidence type="ECO:0000313" key="3">
    <source>
        <dbReference type="Proteomes" id="UP000589292"/>
    </source>
</evidence>
<protein>
    <submittedName>
        <fullName evidence="2">STAS domain-containing protein</fullName>
    </submittedName>
</protein>
<dbReference type="RefSeq" id="WP_060977763.1">
    <property type="nucleotide sequence ID" value="NZ_BAAAGB010000001.1"/>
</dbReference>
<dbReference type="AlphaFoldDB" id="A0A7V8U8R0"/>